<feature type="compositionally biased region" description="Polar residues" evidence="5">
    <location>
        <begin position="1045"/>
        <end position="1072"/>
    </location>
</feature>
<feature type="region of interest" description="Disordered" evidence="5">
    <location>
        <begin position="1212"/>
        <end position="1318"/>
    </location>
</feature>
<feature type="compositionally biased region" description="Low complexity" evidence="5">
    <location>
        <begin position="1212"/>
        <end position="1235"/>
    </location>
</feature>
<dbReference type="GO" id="GO:0031901">
    <property type="term" value="C:early endosome membrane"/>
    <property type="evidence" value="ECO:0007669"/>
    <property type="project" value="TreeGrafter"/>
</dbReference>
<feature type="compositionally biased region" description="Low complexity" evidence="5">
    <location>
        <begin position="1270"/>
        <end position="1294"/>
    </location>
</feature>
<dbReference type="SMART" id="SM00064">
    <property type="entry name" value="FYVE"/>
    <property type="match status" value="1"/>
</dbReference>
<gene>
    <name evidence="7" type="ORF">pdam_00000156</name>
</gene>
<organism evidence="7 8">
    <name type="scientific">Pocillopora damicornis</name>
    <name type="common">Cauliflower coral</name>
    <name type="synonym">Millepora damicornis</name>
    <dbReference type="NCBI Taxonomy" id="46731"/>
    <lineage>
        <taxon>Eukaryota</taxon>
        <taxon>Metazoa</taxon>
        <taxon>Cnidaria</taxon>
        <taxon>Anthozoa</taxon>
        <taxon>Hexacorallia</taxon>
        <taxon>Scleractinia</taxon>
        <taxon>Astrocoeniina</taxon>
        <taxon>Pocilloporidae</taxon>
        <taxon>Pocillopora</taxon>
    </lineage>
</organism>
<evidence type="ECO:0000313" key="7">
    <source>
        <dbReference type="EMBL" id="RMX58220.1"/>
    </source>
</evidence>
<feature type="region of interest" description="Disordered" evidence="5">
    <location>
        <begin position="934"/>
        <end position="958"/>
    </location>
</feature>
<dbReference type="InterPro" id="IPR022557">
    <property type="entry name" value="SARA-like_C"/>
</dbReference>
<dbReference type="PANTHER" id="PTHR46319:SF3">
    <property type="entry name" value="ZINC FINGER FYVE DOMAIN-CONTAINING PROTEIN"/>
    <property type="match status" value="1"/>
</dbReference>
<dbReference type="Pfam" id="PF01363">
    <property type="entry name" value="FYVE"/>
    <property type="match status" value="1"/>
</dbReference>
<dbReference type="InterPro" id="IPR011011">
    <property type="entry name" value="Znf_FYVE_PHD"/>
</dbReference>
<protein>
    <recommendedName>
        <fullName evidence="6">FYVE-type domain-containing protein</fullName>
    </recommendedName>
</protein>
<feature type="region of interest" description="Disordered" evidence="5">
    <location>
        <begin position="796"/>
        <end position="855"/>
    </location>
</feature>
<evidence type="ECO:0000256" key="2">
    <source>
        <dbReference type="ARBA" id="ARBA00022771"/>
    </source>
</evidence>
<dbReference type="PANTHER" id="PTHR46319">
    <property type="entry name" value="ZINC FINGER FYVE DOMAIN-CONTAINING PROTEIN"/>
    <property type="match status" value="1"/>
</dbReference>
<comment type="caution">
    <text evidence="7">The sequence shown here is derived from an EMBL/GenBank/DDBJ whole genome shotgun (WGS) entry which is preliminary data.</text>
</comment>
<feature type="region of interest" description="Disordered" evidence="5">
    <location>
        <begin position="1144"/>
        <end position="1165"/>
    </location>
</feature>
<evidence type="ECO:0000256" key="1">
    <source>
        <dbReference type="ARBA" id="ARBA00022723"/>
    </source>
</evidence>
<dbReference type="Gene3D" id="3.30.40.10">
    <property type="entry name" value="Zinc/RING finger domain, C3HC4 (zinc finger)"/>
    <property type="match status" value="1"/>
</dbReference>
<feature type="domain" description="FYVE-type" evidence="6">
    <location>
        <begin position="869"/>
        <end position="928"/>
    </location>
</feature>
<keyword evidence="2 4" id="KW-0863">Zinc-finger</keyword>
<dbReference type="InterPro" id="IPR000306">
    <property type="entry name" value="Znf_FYVE"/>
</dbReference>
<dbReference type="SUPFAM" id="SSF57903">
    <property type="entry name" value="FYVE/PHD zinc finger"/>
    <property type="match status" value="1"/>
</dbReference>
<proteinExistence type="predicted"/>
<reference evidence="7 8" key="1">
    <citation type="journal article" date="2018" name="Sci. Rep.">
        <title>Comparative analysis of the Pocillopora damicornis genome highlights role of immune system in coral evolution.</title>
        <authorList>
            <person name="Cunning R."/>
            <person name="Bay R.A."/>
            <person name="Gillette P."/>
            <person name="Baker A.C."/>
            <person name="Traylor-Knowles N."/>
        </authorList>
    </citation>
    <scope>NUCLEOTIDE SEQUENCE [LARGE SCALE GENOMIC DNA]</scope>
    <source>
        <strain evidence="7">RSMAS</strain>
        <tissue evidence="7">Whole animal</tissue>
    </source>
</reference>
<dbReference type="SMART" id="SM01421">
    <property type="entry name" value="DUF3480"/>
    <property type="match status" value="1"/>
</dbReference>
<feature type="region of interest" description="Disordered" evidence="5">
    <location>
        <begin position="249"/>
        <end position="387"/>
    </location>
</feature>
<dbReference type="EMBL" id="RCHS01000537">
    <property type="protein sequence ID" value="RMX58220.1"/>
    <property type="molecule type" value="Genomic_DNA"/>
</dbReference>
<accession>A0A3M6UX74</accession>
<feature type="compositionally biased region" description="Low complexity" evidence="5">
    <location>
        <begin position="294"/>
        <end position="311"/>
    </location>
</feature>
<feature type="compositionally biased region" description="Polar residues" evidence="5">
    <location>
        <begin position="815"/>
        <end position="841"/>
    </location>
</feature>
<keyword evidence="3" id="KW-0862">Zinc</keyword>
<dbReference type="Pfam" id="PF11979">
    <property type="entry name" value="SARA_C"/>
    <property type="match status" value="1"/>
</dbReference>
<dbReference type="InterPro" id="IPR013083">
    <property type="entry name" value="Znf_RING/FYVE/PHD"/>
</dbReference>
<evidence type="ECO:0000313" key="8">
    <source>
        <dbReference type="Proteomes" id="UP000275408"/>
    </source>
</evidence>
<feature type="compositionally biased region" description="Polar residues" evidence="5">
    <location>
        <begin position="999"/>
        <end position="1015"/>
    </location>
</feature>
<keyword evidence="1" id="KW-0479">Metal-binding</keyword>
<sequence length="1855" mass="202553">METGAHDGTLENSDTSDVIKSLSQKFSPEALQSALKLAVAMKNASQEECDSVMRSTSQPNEALDSEEKPSLEVDRCDNDNGLEKLQQLSELLDQVDEVRKVEEDNSERGSVVINGLGEGKDNHIADENAATDDNSYETEVRSVFTTKDDQRFSEVADEKDKIEDQIRFEDDGNIGDCVTAVAIDDVNALLDGKEDCKNDCVTNENSAHQLRETTSNSCVNSVNKSIVTPIGEQMSEFPYNDERFAITSSTAHENSESSSTGCASSSEDEELPELLQGKAEDSFSEIEDVDGKEPVGVVSVESETTEASVLEGTLSMYHASSVPQSEAVEYDKSKEDYAESSSSSDEDEMVSSTHSVVASSESDLSEAVVPSGSLANQSEKLKGNAKQLVEETQPSLLMTGFKDDEVAVKDDEMIPEEPPYVTAPVLERMSSLSSTGTQTSLENLSLVKDPILSAHGNLDSILNGKEHHTSKLPFYYQPQIVMHEEKPVLVLQPVPSSTSSSNGNASVPGLESSAFNASLPIILPLASPSIDKKTKEALFQRMSQAGTFLVDKDDVEEGDANEKNYLSGLLSRAISIISQPNGKESGEHLLDSKGHDKPTIKIPATEKYSEHQDGGKSEGLPEWVASSELDKAFSAAAERMSPTTEQQSPAILASPSVSFPSTNPFAKDLVVQKSGHYDVEADSSLNPGMGEPPLYSLFGPPSSPTVLQGARPKEFRAYQDLGIGDSGTNPFTPDPPKSTKQRRRHEQKSPSSAEVVVAAEVHSSEGHPGEINGVSHRSPRRRLSSESMVTLIETSYPDTSADYVEPPGIDETSRATENPQLQQERNENSHVVQKPQKTLQESGEIHSDTKKVKPKTKVPGKVAPFWIPDFACTKCTGCKVKFTLFIRKHHCRGCGKIFCNTCCSQLARFPYLEFKIGRVCKSCTKAIKEATQLKSKEDASKQEQLRQQSDSPASIQYPKGLSQRNVVTNANGQGNSPLLPHSSVLPAGVVAANMQPQRNSLPLAQGPRTATTSSGLVPVNQGLQGSVSSQSLPYQPLTWPPESSGRVQYNTTPSQPVVPSNNPLQGSQSHTRPAQPAKQYMWVPASQVQQPAVPVVYMNPVAPNLQGGPMLMTYPPGQQFIPQQAPVMLLANQPSSTSSLVRTTEAPKTSSDSLKGTVPVSNRSPSGTVTTFSVLPQHVGQNAVLSAQGYNTGTVKTTTTTTTPTTAATINNQVSSNSSSAPSSQIQPPSSQSLQKTIPEPGEEALTTNHSLPSTSALDHTPSHAITTTSPSLRVSSSVMSSSSGDHQSQESLSRIQRSRQSDGSVLVTDETDPSTKEINLPFRRAGRTITWRHRTQGKSKLQEQKKSLAKDLRDLTDGITVQTTADLLVHVKKMKLKEGNKIITVWCYQSEGLTKFNHLEVVVLLEIRKKEEIFPEEVLRVYRGILHLASKLDYRFYHCNYLSSNNQFLDSPDDAGFILVSSELKPKPMGLKGITTPFLYGILVKRSELSAAMFTPSRLLLRLGNQMNSYPFPVWNNRDRRPIFLGNEHDDRFFHTVFAMNKYLKNGVPEAMIPGLYVIKEGNKIVLQIPKSGQSAVVGLLDRLIKKEDQTATVPLLADIPPYLDNCKVVVCGENGKKTVKSFGNTNNTSVVGLSFVLLHLGVDASSPLNFGGELLDDGVLIFFSKAHTLKLRQSLQGKTNCYFFLGDKFDIAHFELRWMADVNYHVLPSPSQNSQHYPMRTTTEDTTPKEPGTASFPGHATINVQYSGFGDEVELLRKVFDDYGKILRVLEGDIRQACTEPLMKHSKKMKAGDTEELQLRVVLKPSYKKWSVGPSNLPTALIRSLQMVLHTVKVPMVFEGELVMSFYVSVLKQ</sequence>
<feature type="compositionally biased region" description="Polar residues" evidence="5">
    <location>
        <begin position="945"/>
        <end position="954"/>
    </location>
</feature>
<feature type="compositionally biased region" description="Low complexity" evidence="5">
    <location>
        <begin position="751"/>
        <end position="761"/>
    </location>
</feature>
<feature type="compositionally biased region" description="Basic and acidic residues" evidence="5">
    <location>
        <begin position="934"/>
        <end position="944"/>
    </location>
</feature>
<feature type="compositionally biased region" description="Low complexity" evidence="5">
    <location>
        <begin position="249"/>
        <end position="265"/>
    </location>
</feature>
<evidence type="ECO:0000256" key="4">
    <source>
        <dbReference type="PROSITE-ProRule" id="PRU00091"/>
    </source>
</evidence>
<feature type="region of interest" description="Disordered" evidence="5">
    <location>
        <begin position="681"/>
        <end position="783"/>
    </location>
</feature>
<feature type="compositionally biased region" description="Low complexity" evidence="5">
    <location>
        <begin position="1021"/>
        <end position="1032"/>
    </location>
</feature>
<feature type="region of interest" description="Disordered" evidence="5">
    <location>
        <begin position="999"/>
        <end position="1078"/>
    </location>
</feature>
<dbReference type="Proteomes" id="UP000275408">
    <property type="component" value="Unassembled WGS sequence"/>
</dbReference>
<feature type="compositionally biased region" description="Basic and acidic residues" evidence="5">
    <location>
        <begin position="65"/>
        <end position="78"/>
    </location>
</feature>
<dbReference type="InterPro" id="IPR017455">
    <property type="entry name" value="Znf_FYVE-rel"/>
</dbReference>
<feature type="compositionally biased region" description="Polar residues" evidence="5">
    <location>
        <begin position="1246"/>
        <end position="1269"/>
    </location>
</feature>
<feature type="region of interest" description="Disordered" evidence="5">
    <location>
        <begin position="1714"/>
        <end position="1739"/>
    </location>
</feature>
<dbReference type="GO" id="GO:0008270">
    <property type="term" value="F:zinc ion binding"/>
    <property type="evidence" value="ECO:0007669"/>
    <property type="project" value="UniProtKB-KW"/>
</dbReference>
<evidence type="ECO:0000259" key="6">
    <source>
        <dbReference type="PROSITE" id="PS50178"/>
    </source>
</evidence>
<dbReference type="PROSITE" id="PS50178">
    <property type="entry name" value="ZF_FYVE"/>
    <property type="match status" value="1"/>
</dbReference>
<keyword evidence="8" id="KW-1185">Reference proteome</keyword>
<dbReference type="OrthoDB" id="660555at2759"/>
<name>A0A3M6UX74_POCDA</name>
<evidence type="ECO:0000256" key="5">
    <source>
        <dbReference type="SAM" id="MobiDB-lite"/>
    </source>
</evidence>
<evidence type="ECO:0000256" key="3">
    <source>
        <dbReference type="ARBA" id="ARBA00022833"/>
    </source>
</evidence>
<feature type="region of interest" description="Disordered" evidence="5">
    <location>
        <begin position="49"/>
        <end position="78"/>
    </location>
</feature>
<feature type="compositionally biased region" description="Polar residues" evidence="5">
    <location>
        <begin position="1714"/>
        <end position="1723"/>
    </location>
</feature>
<feature type="compositionally biased region" description="Low complexity" evidence="5">
    <location>
        <begin position="350"/>
        <end position="362"/>
    </location>
</feature>
<dbReference type="STRING" id="46731.A0A3M6UX74"/>
<dbReference type="GO" id="GO:0016197">
    <property type="term" value="P:endosomal transport"/>
    <property type="evidence" value="ECO:0007669"/>
    <property type="project" value="TreeGrafter"/>
</dbReference>